<keyword evidence="2" id="KW-0687">Ribonucleoprotein</keyword>
<gene>
    <name evidence="4" type="ORF">Cni_G25256</name>
</gene>
<dbReference type="AlphaFoldDB" id="A0AAQ3QM79"/>
<proteinExistence type="predicted"/>
<feature type="signal peptide" evidence="3">
    <location>
        <begin position="1"/>
        <end position="26"/>
    </location>
</feature>
<protein>
    <submittedName>
        <fullName evidence="4">Uncharacterized protein</fullName>
    </submittedName>
</protein>
<evidence type="ECO:0000256" key="2">
    <source>
        <dbReference type="ARBA" id="ARBA00023274"/>
    </source>
</evidence>
<keyword evidence="1" id="KW-0689">Ribosomal protein</keyword>
<dbReference type="Proteomes" id="UP001327560">
    <property type="component" value="Chromosome 8"/>
</dbReference>
<dbReference type="GO" id="GO:1990904">
    <property type="term" value="C:ribonucleoprotein complex"/>
    <property type="evidence" value="ECO:0007669"/>
    <property type="project" value="UniProtKB-KW"/>
</dbReference>
<dbReference type="GO" id="GO:0006412">
    <property type="term" value="P:translation"/>
    <property type="evidence" value="ECO:0007669"/>
    <property type="project" value="InterPro"/>
</dbReference>
<dbReference type="InterPro" id="IPR012677">
    <property type="entry name" value="Nucleotide-bd_a/b_plait_sf"/>
</dbReference>
<name>A0AAQ3QM79_9LILI</name>
<accession>A0AAQ3QM79</accession>
<keyword evidence="3" id="KW-0732">Signal</keyword>
<reference evidence="4 5" key="1">
    <citation type="submission" date="2023-10" db="EMBL/GenBank/DDBJ databases">
        <title>Chromosome-scale genome assembly provides insights into flower coloration mechanisms of Canna indica.</title>
        <authorList>
            <person name="Li C."/>
        </authorList>
    </citation>
    <scope>NUCLEOTIDE SEQUENCE [LARGE SCALE GENOMIC DNA]</scope>
    <source>
        <tissue evidence="4">Flower</tissue>
    </source>
</reference>
<dbReference type="EMBL" id="CP136897">
    <property type="protein sequence ID" value="WOL16469.1"/>
    <property type="molecule type" value="Genomic_DNA"/>
</dbReference>
<keyword evidence="5" id="KW-1185">Reference proteome</keyword>
<dbReference type="SUPFAM" id="SSF54189">
    <property type="entry name" value="Ribosomal proteins S24e, L23 and L15e"/>
    <property type="match status" value="1"/>
</dbReference>
<evidence type="ECO:0000256" key="3">
    <source>
        <dbReference type="SAM" id="SignalP"/>
    </source>
</evidence>
<dbReference type="GO" id="GO:0005840">
    <property type="term" value="C:ribosome"/>
    <property type="evidence" value="ECO:0007669"/>
    <property type="project" value="UniProtKB-KW"/>
</dbReference>
<evidence type="ECO:0000313" key="5">
    <source>
        <dbReference type="Proteomes" id="UP001327560"/>
    </source>
</evidence>
<sequence>MTPNHSLLIFIGAALTFFTPPPSAAGASTTPPASVKALVAPITKKQFAICLPSSGAAAPRAAFFGSKPFYFLAAPPFDVVLSAFSRRKLLPSPLFNSIRKIALNTIPSTSKIEIRCVLDSHYGFDVAEVTLSSPTKRKKTKCGPFLAAKLDYRKGYVTLRFPLSLISSPSSRERTAAASTRICSTSVAVRSLVDIAASVLLQSATRGRWKQSNGDRSMRGKKG</sequence>
<dbReference type="GO" id="GO:0003735">
    <property type="term" value="F:structural constituent of ribosome"/>
    <property type="evidence" value="ECO:0007669"/>
    <property type="project" value="InterPro"/>
</dbReference>
<dbReference type="InterPro" id="IPR012678">
    <property type="entry name" value="Ribosomal_uL23/eL15/eS24_sf"/>
</dbReference>
<evidence type="ECO:0000313" key="4">
    <source>
        <dbReference type="EMBL" id="WOL16469.1"/>
    </source>
</evidence>
<organism evidence="4 5">
    <name type="scientific">Canna indica</name>
    <name type="common">Indian-shot</name>
    <dbReference type="NCBI Taxonomy" id="4628"/>
    <lineage>
        <taxon>Eukaryota</taxon>
        <taxon>Viridiplantae</taxon>
        <taxon>Streptophyta</taxon>
        <taxon>Embryophyta</taxon>
        <taxon>Tracheophyta</taxon>
        <taxon>Spermatophyta</taxon>
        <taxon>Magnoliopsida</taxon>
        <taxon>Liliopsida</taxon>
        <taxon>Zingiberales</taxon>
        <taxon>Cannaceae</taxon>
        <taxon>Canna</taxon>
    </lineage>
</organism>
<dbReference type="Gene3D" id="3.30.70.330">
    <property type="match status" value="1"/>
</dbReference>
<feature type="chain" id="PRO_5042976634" evidence="3">
    <location>
        <begin position="27"/>
        <end position="223"/>
    </location>
</feature>
<evidence type="ECO:0000256" key="1">
    <source>
        <dbReference type="ARBA" id="ARBA00022980"/>
    </source>
</evidence>